<keyword evidence="3" id="KW-0328">Glycosyltransferase</keyword>
<dbReference type="PANTHER" id="PTHR33908:SF11">
    <property type="entry name" value="MEMBRANE PROTEIN"/>
    <property type="match status" value="1"/>
</dbReference>
<feature type="transmembrane region" description="Helical" evidence="8">
    <location>
        <begin position="289"/>
        <end position="307"/>
    </location>
</feature>
<evidence type="ECO:0000256" key="2">
    <source>
        <dbReference type="ARBA" id="ARBA00022475"/>
    </source>
</evidence>
<evidence type="ECO:0000259" key="9">
    <source>
        <dbReference type="Pfam" id="PF13231"/>
    </source>
</evidence>
<dbReference type="InterPro" id="IPR050297">
    <property type="entry name" value="LipidA_mod_glycosyltrf_83"/>
</dbReference>
<accession>D3SNU3</accession>
<dbReference type="GO" id="GO:0005886">
    <property type="term" value="C:plasma membrane"/>
    <property type="evidence" value="ECO:0007669"/>
    <property type="project" value="UniProtKB-SubCell"/>
</dbReference>
<dbReference type="Proteomes" id="UP000002043">
    <property type="component" value="Chromosome"/>
</dbReference>
<keyword evidence="5 8" id="KW-0812">Transmembrane</keyword>
<dbReference type="EMBL" id="CP001931">
    <property type="protein sequence ID" value="ADC88830.1"/>
    <property type="molecule type" value="Genomic_DNA"/>
</dbReference>
<dbReference type="RefSeq" id="WP_012991237.1">
    <property type="nucleotide sequence ID" value="NC_013894.1"/>
</dbReference>
<sequence length="476" mass="55218">MRGLLFFLSSITFFRILYVIFYPLDLFPEEAQYWDWSRDLDLSYYSKPPMVAYLNFISRTILGNTEIAVRVWPIFFSFLLSVFTYIFVKRLFDEKTALVASVIPQLSVGFSVNSLLMTTDAPFLFFWSLSVMTIYHASEKNSLRLWLLAGFLAGLAFLSKYPAVFLLPCTLLYLLLYRRNVLLSYKPYVALLPAFFLATPVIYWNMKHGMVSFLHVSTLATKGGGSVWEHILEYLGGQMLILSVIPFFFMLMGWLKGWKNSTTAFLSLYSLPVFLFFSMLSLHKRVEANWPGFAYFTGSILASYHLARSRWLVPSFGLSLFLFLFLHFTPLLDVVGLRKILPPQRDPTKMGVGWSLLGDEVSRLYTGEEMVFSPQYQISAELAFYTKGNPRTFCVNLGRRMNQYDLWREGMKNYVGKDAIFVDLKPIDSRVLSGFEGIIEERSLVVKWRGEEVRRFYIYKLRKFNGHMEESMPEGY</sequence>
<keyword evidence="11" id="KW-1185">Reference proteome</keyword>
<dbReference type="HOGENOM" id="CLU_016165_3_0_0"/>
<dbReference type="STRING" id="638303.Thal_0195"/>
<feature type="transmembrane region" description="Helical" evidence="8">
    <location>
        <begin position="264"/>
        <end position="282"/>
    </location>
</feature>
<dbReference type="AlphaFoldDB" id="D3SNU3"/>
<dbReference type="InterPro" id="IPR038731">
    <property type="entry name" value="RgtA/B/C-like"/>
</dbReference>
<keyword evidence="2" id="KW-1003">Cell membrane</keyword>
<evidence type="ECO:0000256" key="7">
    <source>
        <dbReference type="ARBA" id="ARBA00023136"/>
    </source>
</evidence>
<evidence type="ECO:0000256" key="3">
    <source>
        <dbReference type="ARBA" id="ARBA00022676"/>
    </source>
</evidence>
<feature type="transmembrane region" description="Helical" evidence="8">
    <location>
        <begin position="231"/>
        <end position="252"/>
    </location>
</feature>
<dbReference type="Pfam" id="PF13231">
    <property type="entry name" value="PMT_2"/>
    <property type="match status" value="1"/>
</dbReference>
<comment type="subcellular location">
    <subcellularLocation>
        <location evidence="1">Cell membrane</location>
        <topology evidence="1">Multi-pass membrane protein</topology>
    </subcellularLocation>
</comment>
<dbReference type="OrthoDB" id="8933800at2"/>
<organism evidence="10 11">
    <name type="scientific">Thermocrinis albus (strain DSM 14484 / JCM 11386 / HI 11/12)</name>
    <dbReference type="NCBI Taxonomy" id="638303"/>
    <lineage>
        <taxon>Bacteria</taxon>
        <taxon>Pseudomonadati</taxon>
        <taxon>Aquificota</taxon>
        <taxon>Aquificia</taxon>
        <taxon>Aquificales</taxon>
        <taxon>Aquificaceae</taxon>
        <taxon>Thermocrinis</taxon>
    </lineage>
</organism>
<feature type="transmembrane region" description="Helical" evidence="8">
    <location>
        <begin position="5"/>
        <end position="24"/>
    </location>
</feature>
<dbReference type="PANTHER" id="PTHR33908">
    <property type="entry name" value="MANNOSYLTRANSFERASE YKCB-RELATED"/>
    <property type="match status" value="1"/>
</dbReference>
<keyword evidence="6 8" id="KW-1133">Transmembrane helix</keyword>
<dbReference type="GO" id="GO:0009103">
    <property type="term" value="P:lipopolysaccharide biosynthetic process"/>
    <property type="evidence" value="ECO:0007669"/>
    <property type="project" value="UniProtKB-ARBA"/>
</dbReference>
<evidence type="ECO:0000313" key="11">
    <source>
        <dbReference type="Proteomes" id="UP000002043"/>
    </source>
</evidence>
<feature type="transmembrane region" description="Helical" evidence="8">
    <location>
        <begin position="188"/>
        <end position="206"/>
    </location>
</feature>
<keyword evidence="4 10" id="KW-0808">Transferase</keyword>
<feature type="transmembrane region" description="Helical" evidence="8">
    <location>
        <begin position="145"/>
        <end position="176"/>
    </location>
</feature>
<dbReference type="GO" id="GO:0016763">
    <property type="term" value="F:pentosyltransferase activity"/>
    <property type="evidence" value="ECO:0007669"/>
    <property type="project" value="TreeGrafter"/>
</dbReference>
<gene>
    <name evidence="10" type="ordered locus">Thal_0195</name>
</gene>
<proteinExistence type="predicted"/>
<feature type="transmembrane region" description="Helical" evidence="8">
    <location>
        <begin position="313"/>
        <end position="335"/>
    </location>
</feature>
<feature type="domain" description="Glycosyltransferase RgtA/B/C/D-like" evidence="9">
    <location>
        <begin position="46"/>
        <end position="204"/>
    </location>
</feature>
<dbReference type="KEGG" id="tal:Thal_0195"/>
<evidence type="ECO:0000256" key="5">
    <source>
        <dbReference type="ARBA" id="ARBA00022692"/>
    </source>
</evidence>
<name>D3SNU3_THEAH</name>
<reference evidence="11" key="1">
    <citation type="journal article" date="2010" name="Stand. Genomic Sci.">
        <title>Complete genome sequence of Thermocrinis albus type strain (HI 11/12T).</title>
        <authorList>
            <person name="Wirth R."/>
            <person name="Sikorski J."/>
            <person name="Brambilla E."/>
            <person name="Misra M."/>
            <person name="Lapidus A."/>
            <person name="Copeland A."/>
            <person name="Nolan M."/>
            <person name="Lucas S."/>
            <person name="Chen F."/>
            <person name="Tice H."/>
            <person name="Cheng J.F."/>
            <person name="Han C."/>
            <person name="Detter J.C."/>
            <person name="Tapia R."/>
            <person name="Bruce D."/>
            <person name="Goodwin L."/>
            <person name="Pitluck S."/>
            <person name="Pati A."/>
            <person name="Anderson I."/>
            <person name="Ivanova N."/>
            <person name="Mavromatis K."/>
            <person name="Mikhailova N."/>
            <person name="Chen A."/>
            <person name="Palaniappan K."/>
            <person name="Bilek Y."/>
            <person name="Hader T."/>
            <person name="Land M."/>
            <person name="Hauser L."/>
            <person name="Chang Y.J."/>
            <person name="Jeffries C.D."/>
            <person name="Tindall B.J."/>
            <person name="Rohde M."/>
            <person name="Goker M."/>
            <person name="Bristow J."/>
            <person name="Eisen J.A."/>
            <person name="Markowitz V."/>
            <person name="Hugenholtz P."/>
            <person name="Kyrpides N.C."/>
            <person name="Klenk H.P."/>
        </authorList>
    </citation>
    <scope>NUCLEOTIDE SEQUENCE [LARGE SCALE GENOMIC DNA]</scope>
    <source>
        <strain evidence="11">DSM 14484 / JCM 11386 / HI 11/12</strain>
    </source>
</reference>
<dbReference type="eggNOG" id="COG1807">
    <property type="taxonomic scope" value="Bacteria"/>
</dbReference>
<evidence type="ECO:0000313" key="10">
    <source>
        <dbReference type="EMBL" id="ADC88830.1"/>
    </source>
</evidence>
<evidence type="ECO:0000256" key="6">
    <source>
        <dbReference type="ARBA" id="ARBA00022989"/>
    </source>
</evidence>
<evidence type="ECO:0000256" key="4">
    <source>
        <dbReference type="ARBA" id="ARBA00022679"/>
    </source>
</evidence>
<evidence type="ECO:0000256" key="1">
    <source>
        <dbReference type="ARBA" id="ARBA00004651"/>
    </source>
</evidence>
<keyword evidence="7 8" id="KW-0472">Membrane</keyword>
<protein>
    <submittedName>
        <fullName evidence="10">Glycosyl transferase family 39</fullName>
    </submittedName>
</protein>
<dbReference type="CAZy" id="GT83">
    <property type="family name" value="Glycosyltransferase Family 83"/>
</dbReference>
<evidence type="ECO:0000256" key="8">
    <source>
        <dbReference type="SAM" id="Phobius"/>
    </source>
</evidence>
<feature type="transmembrane region" description="Helical" evidence="8">
    <location>
        <begin position="67"/>
        <end position="88"/>
    </location>
</feature>